<gene>
    <name evidence="3" type="ORF">CCS01_06440</name>
</gene>
<feature type="compositionally biased region" description="Low complexity" evidence="1">
    <location>
        <begin position="796"/>
        <end position="810"/>
    </location>
</feature>
<dbReference type="Proteomes" id="UP000239724">
    <property type="component" value="Unassembled WGS sequence"/>
</dbReference>
<dbReference type="CDD" id="cd04184">
    <property type="entry name" value="GT2_RfbC_Mx_like"/>
    <property type="match status" value="1"/>
</dbReference>
<evidence type="ECO:0000259" key="2">
    <source>
        <dbReference type="Pfam" id="PF00535"/>
    </source>
</evidence>
<dbReference type="PANTHER" id="PTHR43179:SF7">
    <property type="entry name" value="RHAMNOSYLTRANSFERASE WBBL"/>
    <property type="match status" value="1"/>
</dbReference>
<feature type="region of interest" description="Disordered" evidence="1">
    <location>
        <begin position="777"/>
        <end position="810"/>
    </location>
</feature>
<organism evidence="3 4">
    <name type="scientific">Rhodopila globiformis</name>
    <name type="common">Rhodopseudomonas globiformis</name>
    <dbReference type="NCBI Taxonomy" id="1071"/>
    <lineage>
        <taxon>Bacteria</taxon>
        <taxon>Pseudomonadati</taxon>
        <taxon>Pseudomonadota</taxon>
        <taxon>Alphaproteobacteria</taxon>
        <taxon>Acetobacterales</taxon>
        <taxon>Acetobacteraceae</taxon>
        <taxon>Rhodopila</taxon>
    </lineage>
</organism>
<accession>A0A2S6NL38</accession>
<reference evidence="3 4" key="1">
    <citation type="journal article" date="2018" name="Arch. Microbiol.">
        <title>New insights into the metabolic potential of the phototrophic purple bacterium Rhodopila globiformis DSM 161(T) from its draft genome sequence and evidence for a vanadium-dependent nitrogenase.</title>
        <authorList>
            <person name="Imhoff J.F."/>
            <person name="Rahn T."/>
            <person name="Kunzel S."/>
            <person name="Neulinger S.C."/>
        </authorList>
    </citation>
    <scope>NUCLEOTIDE SEQUENCE [LARGE SCALE GENOMIC DNA]</scope>
    <source>
        <strain evidence="3 4">DSM 161</strain>
    </source>
</reference>
<protein>
    <recommendedName>
        <fullName evidence="2">Glycosyltransferase 2-like domain-containing protein</fullName>
    </recommendedName>
</protein>
<evidence type="ECO:0000256" key="1">
    <source>
        <dbReference type="SAM" id="MobiDB-lite"/>
    </source>
</evidence>
<dbReference type="InterPro" id="IPR001173">
    <property type="entry name" value="Glyco_trans_2-like"/>
</dbReference>
<dbReference type="OrthoDB" id="9783791at2"/>
<proteinExistence type="predicted"/>
<dbReference type="Pfam" id="PF00535">
    <property type="entry name" value="Glycos_transf_2"/>
    <property type="match status" value="2"/>
</dbReference>
<evidence type="ECO:0000313" key="4">
    <source>
        <dbReference type="Proteomes" id="UP000239724"/>
    </source>
</evidence>
<comment type="caution">
    <text evidence="3">The sequence shown here is derived from an EMBL/GenBank/DDBJ whole genome shotgun (WGS) entry which is preliminary data.</text>
</comment>
<sequence length="810" mass="88104">MADLLDLVPLHDLAPDGDAWIATGDAPGFLLRPRSGRLPKGWVLLRFGARADDGTLTPVLAVDDGTGFSIGGARRISLQEATGSGVLLRLPDTVQALRLDPLSGRGRFQVDRPEIERIGLARVALRRVAPVVHRLRQPGMASRYAAAAVRIGRQSGLRGVLSHMLRDRQQSGTTSYADWIRAHDRLDAGDRAAIAGRIADIGGKPTISIIVPLRDTPGHLLRQCIESVRGQLWPHWELCLADDASTAPHLPAICEDYARGDPRIRFVRRSQNGDAAAASNAALALASGEFVALLDPADELAPHALYMVAEALAERPDLDLIFSDEDSIDAASLRHDPWFKPDWNHDLMLSQNAVGHLAVFRHRLVEDAGGFRSGFDGSGDYDLTLRVAERTAPGRIGHIPFILYHRRAIPGPTAGGEQHDPHQAAARAVQQHLDRTGRTGARVESQGPPGCCRVHWPLPPNPPRVAIIIPTRDKVALLRVAVDSVLARTDYPAIEIIVVDNGSVEAPTLEYLQRIRQHPGVRVLRYDQPYSFAALNNWAVAQTGAPVVAFLNNDIEVITPEWLSEMVSQALRPEVGAVGCKLYYPDGTIQHAGIVVGIGALAGHPHTGLPREAPGYFGRAACAQRYSAVTAACMVMRREVFLRVGGFNERDFAIAFNDVDIGLRLNRAGFAVVWTPHAQLFHHESASLGPATGGSRLRQFHRECDNLWRAWPEAIRNDPFYNPNLTIIGIDWSLAFPPRVTRPWQQRRIGRLLSTMAGRISNGAKTAASAARLIPSSWRPQGHHDDIATPVPPGPAAAETYPTAAPSAPG</sequence>
<evidence type="ECO:0000313" key="3">
    <source>
        <dbReference type="EMBL" id="PPQ35858.1"/>
    </source>
</evidence>
<dbReference type="EMBL" id="NHRY01000066">
    <property type="protein sequence ID" value="PPQ35858.1"/>
    <property type="molecule type" value="Genomic_DNA"/>
</dbReference>
<dbReference type="RefSeq" id="WP_104518027.1">
    <property type="nucleotide sequence ID" value="NZ_NHRY01000066.1"/>
</dbReference>
<keyword evidence="4" id="KW-1185">Reference proteome</keyword>
<dbReference type="PANTHER" id="PTHR43179">
    <property type="entry name" value="RHAMNOSYLTRANSFERASE WBBL"/>
    <property type="match status" value="1"/>
</dbReference>
<dbReference type="SUPFAM" id="SSF53448">
    <property type="entry name" value="Nucleotide-diphospho-sugar transferases"/>
    <property type="match status" value="2"/>
</dbReference>
<dbReference type="CDD" id="cd04186">
    <property type="entry name" value="GT_2_like_c"/>
    <property type="match status" value="1"/>
</dbReference>
<dbReference type="Gene3D" id="3.90.550.10">
    <property type="entry name" value="Spore Coat Polysaccharide Biosynthesis Protein SpsA, Chain A"/>
    <property type="match status" value="2"/>
</dbReference>
<feature type="domain" description="Glycosyltransferase 2-like" evidence="2">
    <location>
        <begin position="208"/>
        <end position="366"/>
    </location>
</feature>
<feature type="domain" description="Glycosyltransferase 2-like" evidence="2">
    <location>
        <begin position="467"/>
        <end position="641"/>
    </location>
</feature>
<dbReference type="InterPro" id="IPR029044">
    <property type="entry name" value="Nucleotide-diphossugar_trans"/>
</dbReference>
<dbReference type="AlphaFoldDB" id="A0A2S6NL38"/>
<name>A0A2S6NL38_RHOGL</name>